<feature type="chain" id="PRO_5004192665" evidence="2">
    <location>
        <begin position="22"/>
        <end position="613"/>
    </location>
</feature>
<feature type="signal peptide" evidence="2">
    <location>
        <begin position="1"/>
        <end position="21"/>
    </location>
</feature>
<dbReference type="InterPro" id="IPR035965">
    <property type="entry name" value="PAS-like_dom_sf"/>
</dbReference>
<dbReference type="CDD" id="cd01949">
    <property type="entry name" value="GGDEF"/>
    <property type="match status" value="1"/>
</dbReference>
<evidence type="ECO:0000259" key="3">
    <source>
        <dbReference type="PROSITE" id="PS50112"/>
    </source>
</evidence>
<dbReference type="InterPro" id="IPR000160">
    <property type="entry name" value="GGDEF_dom"/>
</dbReference>
<dbReference type="Gene3D" id="3.30.70.270">
    <property type="match status" value="1"/>
</dbReference>
<dbReference type="InterPro" id="IPR001638">
    <property type="entry name" value="Solute-binding_3/MltF_N"/>
</dbReference>
<dbReference type="PROSITE" id="PS50887">
    <property type="entry name" value="GGDEF"/>
    <property type="match status" value="1"/>
</dbReference>
<evidence type="ECO:0000313" key="6">
    <source>
        <dbReference type="EMBL" id="EAT14931.1"/>
    </source>
</evidence>
<dbReference type="Pfam" id="PF00497">
    <property type="entry name" value="SBP_bac_3"/>
    <property type="match status" value="1"/>
</dbReference>
<evidence type="ECO:0000259" key="4">
    <source>
        <dbReference type="PROSITE" id="PS50113"/>
    </source>
</evidence>
<keyword evidence="7" id="KW-1185">Reference proteome</keyword>
<dbReference type="CDD" id="cd00130">
    <property type="entry name" value="PAS"/>
    <property type="match status" value="1"/>
</dbReference>
<dbReference type="GO" id="GO:0003824">
    <property type="term" value="F:catalytic activity"/>
    <property type="evidence" value="ECO:0007669"/>
    <property type="project" value="UniProtKB-ARBA"/>
</dbReference>
<reference evidence="6" key="2">
    <citation type="submission" date="2006-05" db="EMBL/GenBank/DDBJ databases">
        <title>Sequencing of the draft genome and assembly of Desulfuromonas acetoxidans DSM 684.</title>
        <authorList>
            <consortium name="US DOE Joint Genome Institute (JGI-PGF)"/>
            <person name="Copeland A."/>
            <person name="Lucas S."/>
            <person name="Lapidus A."/>
            <person name="Barry K."/>
            <person name="Detter J.C."/>
            <person name="Glavina del Rio T."/>
            <person name="Hammon N."/>
            <person name="Israni S."/>
            <person name="Dalin E."/>
            <person name="Tice H."/>
            <person name="Bruce D."/>
            <person name="Pitluck S."/>
            <person name="Richardson P."/>
        </authorList>
    </citation>
    <scope>NUCLEOTIDE SEQUENCE [LARGE SCALE GENOMIC DNA]</scope>
    <source>
        <strain evidence="6">DSM 684</strain>
    </source>
</reference>
<dbReference type="InterPro" id="IPR000700">
    <property type="entry name" value="PAS-assoc_C"/>
</dbReference>
<dbReference type="SUPFAM" id="SSF55785">
    <property type="entry name" value="PYP-like sensor domain (PAS domain)"/>
    <property type="match status" value="1"/>
</dbReference>
<sequence>MRKSIYIAILFVLLQTSLTFAQNSIDSASGRPINSEETLNVTASLLELTNEEIAYLAQKKTIKVCVDPGWMPFEAVSNNKHVGMSADYLDLVAQKLGVNFQLVPTESWPESLENVKSRKCDILPLAMATPGRKTYLNFTTPYIVIPLVIATTKEKPFIADLPDVLHHRMGLVKGYAFTEFLRMEYPEMDITEFDTIYDGLTALEKNEIYGFIDNLTTISYEITHYFSSSIKISGRINRNWELGIAVRNDDPVLLHILDKAVKSIGSNPVQEIHSKWIAVTYEHQFDYSIFWKVVAAVGVVGFLFLSRYRKVNRFNKTLQDLNMRLKESEESFRSLVDNAHEGIVVVQNKRLVFVNPRACEMTGYDHDALLNMETFLPLIAPEARETMMANHLKRLAGKEAPVRYESQFLKRDGTVYPIELTGVLIRWKNNPATLNILSDISERKASEDAVRFMALHDNLTRLPNRYLLMERLEQSLAQARRSRQPMAVLFMDLDGFKQVNDTYGHDVGDKLLKGVAQRVQKLMRDSDTLARMGGDEFVILLPQVDHLSGVETLISRIDKALQLPFQFDSLEVKSRASVGFSLFPENGETAEELLRVADQNMYVVKQKGRSKSA</sequence>
<protein>
    <submittedName>
        <fullName evidence="6">Diguanylate cyclase with PAS/PAC sensor</fullName>
    </submittedName>
</protein>
<dbReference type="AlphaFoldDB" id="Q1JXN1"/>
<dbReference type="InterPro" id="IPR043128">
    <property type="entry name" value="Rev_trsase/Diguanyl_cyclase"/>
</dbReference>
<dbReference type="CDD" id="cd13708">
    <property type="entry name" value="PBP2_BvgS_like_1"/>
    <property type="match status" value="1"/>
</dbReference>
<feature type="coiled-coil region" evidence="1">
    <location>
        <begin position="311"/>
        <end position="338"/>
    </location>
</feature>
<dbReference type="SUPFAM" id="SSF53850">
    <property type="entry name" value="Periplasmic binding protein-like II"/>
    <property type="match status" value="1"/>
</dbReference>
<gene>
    <name evidence="6" type="ORF">Dace_0709</name>
</gene>
<dbReference type="NCBIfam" id="TIGR00229">
    <property type="entry name" value="sensory_box"/>
    <property type="match status" value="1"/>
</dbReference>
<organism evidence="6 7">
    <name type="scientific">Desulfuromonas acetoxidans (strain DSM 684 / 11070)</name>
    <dbReference type="NCBI Taxonomy" id="281689"/>
    <lineage>
        <taxon>Bacteria</taxon>
        <taxon>Pseudomonadati</taxon>
        <taxon>Thermodesulfobacteriota</taxon>
        <taxon>Desulfuromonadia</taxon>
        <taxon>Desulfuromonadales</taxon>
        <taxon>Desulfuromonadaceae</taxon>
        <taxon>Desulfuromonas</taxon>
    </lineage>
</organism>
<dbReference type="EMBL" id="AAEW02000015">
    <property type="protein sequence ID" value="EAT14931.1"/>
    <property type="molecule type" value="Genomic_DNA"/>
</dbReference>
<dbReference type="Proteomes" id="UP000005695">
    <property type="component" value="Unassembled WGS sequence"/>
</dbReference>
<dbReference type="PROSITE" id="PS50113">
    <property type="entry name" value="PAC"/>
    <property type="match status" value="1"/>
</dbReference>
<keyword evidence="2" id="KW-0732">Signal</keyword>
<dbReference type="PANTHER" id="PTHR44757:SF2">
    <property type="entry name" value="BIOFILM ARCHITECTURE MAINTENANCE PROTEIN MBAA"/>
    <property type="match status" value="1"/>
</dbReference>
<dbReference type="FunFam" id="3.30.70.270:FF:000001">
    <property type="entry name" value="Diguanylate cyclase domain protein"/>
    <property type="match status" value="1"/>
</dbReference>
<feature type="domain" description="PAS" evidence="3">
    <location>
        <begin position="328"/>
        <end position="399"/>
    </location>
</feature>
<dbReference type="SMART" id="SM00091">
    <property type="entry name" value="PAS"/>
    <property type="match status" value="1"/>
</dbReference>
<dbReference type="Pfam" id="PF13426">
    <property type="entry name" value="PAS_9"/>
    <property type="match status" value="1"/>
</dbReference>
<dbReference type="OrthoDB" id="9813903at2"/>
<name>Q1JXN1_DESA6</name>
<dbReference type="PROSITE" id="PS50112">
    <property type="entry name" value="PAS"/>
    <property type="match status" value="1"/>
</dbReference>
<dbReference type="NCBIfam" id="TIGR00254">
    <property type="entry name" value="GGDEF"/>
    <property type="match status" value="1"/>
</dbReference>
<accession>Q1JXN1</accession>
<dbReference type="SMART" id="SM00062">
    <property type="entry name" value="PBPb"/>
    <property type="match status" value="1"/>
</dbReference>
<comment type="caution">
    <text evidence="6">The sequence shown here is derived from an EMBL/GenBank/DDBJ whole genome shotgun (WGS) entry which is preliminary data.</text>
</comment>
<dbReference type="InterPro" id="IPR052155">
    <property type="entry name" value="Biofilm_reg_signaling"/>
</dbReference>
<proteinExistence type="predicted"/>
<dbReference type="PANTHER" id="PTHR44757">
    <property type="entry name" value="DIGUANYLATE CYCLASE DGCP"/>
    <property type="match status" value="1"/>
</dbReference>
<dbReference type="InterPro" id="IPR029787">
    <property type="entry name" value="Nucleotide_cyclase"/>
</dbReference>
<dbReference type="SUPFAM" id="SSF55073">
    <property type="entry name" value="Nucleotide cyclase"/>
    <property type="match status" value="1"/>
</dbReference>
<reference evidence="6" key="1">
    <citation type="submission" date="2006-05" db="EMBL/GenBank/DDBJ databases">
        <title>Annotation of the draft genome assembly of Desulfuromonas acetoxidans DSM 684.</title>
        <authorList>
            <consortium name="US DOE Joint Genome Institute (JGI-ORNL)"/>
            <person name="Larimer F."/>
            <person name="Land M."/>
            <person name="Hauser L."/>
        </authorList>
    </citation>
    <scope>NUCLEOTIDE SEQUENCE [LARGE SCALE GENOMIC DNA]</scope>
    <source>
        <strain evidence="6">DSM 684</strain>
    </source>
</reference>
<feature type="domain" description="PAC" evidence="4">
    <location>
        <begin position="402"/>
        <end position="452"/>
    </location>
</feature>
<dbReference type="Gene3D" id="3.40.190.10">
    <property type="entry name" value="Periplasmic binding protein-like II"/>
    <property type="match status" value="2"/>
</dbReference>
<evidence type="ECO:0000313" key="7">
    <source>
        <dbReference type="Proteomes" id="UP000005695"/>
    </source>
</evidence>
<keyword evidence="1" id="KW-0175">Coiled coil</keyword>
<dbReference type="RefSeq" id="WP_006001747.1">
    <property type="nucleotide sequence ID" value="NZ_AAEW02000015.1"/>
</dbReference>
<evidence type="ECO:0000256" key="1">
    <source>
        <dbReference type="SAM" id="Coils"/>
    </source>
</evidence>
<evidence type="ECO:0000259" key="5">
    <source>
        <dbReference type="PROSITE" id="PS50887"/>
    </source>
</evidence>
<dbReference type="Gene3D" id="3.30.450.20">
    <property type="entry name" value="PAS domain"/>
    <property type="match status" value="1"/>
</dbReference>
<dbReference type="InterPro" id="IPR000014">
    <property type="entry name" value="PAS"/>
</dbReference>
<feature type="domain" description="GGDEF" evidence="5">
    <location>
        <begin position="484"/>
        <end position="613"/>
    </location>
</feature>
<dbReference type="Pfam" id="PF00990">
    <property type="entry name" value="GGDEF"/>
    <property type="match status" value="1"/>
</dbReference>
<dbReference type="SMART" id="SM00267">
    <property type="entry name" value="GGDEF"/>
    <property type="match status" value="1"/>
</dbReference>
<evidence type="ECO:0000256" key="2">
    <source>
        <dbReference type="SAM" id="SignalP"/>
    </source>
</evidence>